<dbReference type="GO" id="GO:0008270">
    <property type="term" value="F:zinc ion binding"/>
    <property type="evidence" value="ECO:0007669"/>
    <property type="project" value="UniProtKB-KW"/>
</dbReference>
<evidence type="ECO:0000256" key="3">
    <source>
        <dbReference type="ARBA" id="ARBA00022771"/>
    </source>
</evidence>
<keyword evidence="2" id="KW-0479">Metal-binding</keyword>
<keyword evidence="7" id="KW-1185">Reference proteome</keyword>
<sequence>MECVEPDYKVPSRKTVTARMESEYEKMATELKWKMQRAENIAITSDGWTALTTESYLTITCHFVAEGKMVSAVLQTRAMEERHTAENLAEHLKAATQEWGLLGKVIACVHDNATNIVVANHRLLEWESVPCFAHTLQLAINDGFKATAISRLIGTCARLVGHFHHSTVATVALRKKQEQQELPRHKLIQPCNTRWNSVNDMLERLHEQRWAVTAVLSDRTVTKLGDAKTLELTDDNWKIIENLLPVLNSLKTFAMQFPGDKVWYYESDIKTVIPVPMPATSSARHFCVLPEIWEKYSTRKT</sequence>
<evidence type="ECO:0000313" key="6">
    <source>
        <dbReference type="EMBL" id="KAJ8342717.1"/>
    </source>
</evidence>
<evidence type="ECO:0000256" key="5">
    <source>
        <dbReference type="ARBA" id="ARBA00023242"/>
    </source>
</evidence>
<evidence type="ECO:0000256" key="1">
    <source>
        <dbReference type="ARBA" id="ARBA00004123"/>
    </source>
</evidence>
<keyword evidence="3" id="KW-0863">Zinc-finger</keyword>
<evidence type="ECO:0000256" key="2">
    <source>
        <dbReference type="ARBA" id="ARBA00022723"/>
    </source>
</evidence>
<evidence type="ECO:0000256" key="4">
    <source>
        <dbReference type="ARBA" id="ARBA00022833"/>
    </source>
</evidence>
<gene>
    <name evidence="6" type="ORF">SKAU_G00326450</name>
</gene>
<organism evidence="6 7">
    <name type="scientific">Synaphobranchus kaupii</name>
    <name type="common">Kaup's arrowtooth eel</name>
    <dbReference type="NCBI Taxonomy" id="118154"/>
    <lineage>
        <taxon>Eukaryota</taxon>
        <taxon>Metazoa</taxon>
        <taxon>Chordata</taxon>
        <taxon>Craniata</taxon>
        <taxon>Vertebrata</taxon>
        <taxon>Euteleostomi</taxon>
        <taxon>Actinopterygii</taxon>
        <taxon>Neopterygii</taxon>
        <taxon>Teleostei</taxon>
        <taxon>Anguilliformes</taxon>
        <taxon>Synaphobranchidae</taxon>
        <taxon>Synaphobranchus</taxon>
    </lineage>
</organism>
<dbReference type="InterPro" id="IPR052035">
    <property type="entry name" value="ZnF_BED_domain_contain"/>
</dbReference>
<dbReference type="SUPFAM" id="SSF53098">
    <property type="entry name" value="Ribonuclease H-like"/>
    <property type="match status" value="1"/>
</dbReference>
<dbReference type="AlphaFoldDB" id="A0A9Q1EPR8"/>
<accession>A0A9Q1EPR8</accession>
<keyword evidence="5" id="KW-0539">Nucleus</keyword>
<keyword evidence="4" id="KW-0862">Zinc</keyword>
<dbReference type="PANTHER" id="PTHR46481">
    <property type="entry name" value="ZINC FINGER BED DOMAIN-CONTAINING PROTEIN 4"/>
    <property type="match status" value="1"/>
</dbReference>
<dbReference type="InterPro" id="IPR012337">
    <property type="entry name" value="RNaseH-like_sf"/>
</dbReference>
<comment type="caution">
    <text evidence="6">The sequence shown here is derived from an EMBL/GenBank/DDBJ whole genome shotgun (WGS) entry which is preliminary data.</text>
</comment>
<comment type="subcellular location">
    <subcellularLocation>
        <location evidence="1">Nucleus</location>
    </subcellularLocation>
</comment>
<evidence type="ECO:0000313" key="7">
    <source>
        <dbReference type="Proteomes" id="UP001152622"/>
    </source>
</evidence>
<reference evidence="6" key="1">
    <citation type="journal article" date="2023" name="Science">
        <title>Genome structures resolve the early diversification of teleost fishes.</title>
        <authorList>
            <person name="Parey E."/>
            <person name="Louis A."/>
            <person name="Montfort J."/>
            <person name="Bouchez O."/>
            <person name="Roques C."/>
            <person name="Iampietro C."/>
            <person name="Lluch J."/>
            <person name="Castinel A."/>
            <person name="Donnadieu C."/>
            <person name="Desvignes T."/>
            <person name="Floi Bucao C."/>
            <person name="Jouanno E."/>
            <person name="Wen M."/>
            <person name="Mejri S."/>
            <person name="Dirks R."/>
            <person name="Jansen H."/>
            <person name="Henkel C."/>
            <person name="Chen W.J."/>
            <person name="Zahm M."/>
            <person name="Cabau C."/>
            <person name="Klopp C."/>
            <person name="Thompson A.W."/>
            <person name="Robinson-Rechavi M."/>
            <person name="Braasch I."/>
            <person name="Lecointre G."/>
            <person name="Bobe J."/>
            <person name="Postlethwait J.H."/>
            <person name="Berthelot C."/>
            <person name="Roest Crollius H."/>
            <person name="Guiguen Y."/>
        </authorList>
    </citation>
    <scope>NUCLEOTIDE SEQUENCE</scope>
    <source>
        <strain evidence="6">WJC10195</strain>
    </source>
</reference>
<name>A0A9Q1EPR8_SYNKA</name>
<evidence type="ECO:0008006" key="8">
    <source>
        <dbReference type="Google" id="ProtNLM"/>
    </source>
</evidence>
<protein>
    <recommendedName>
        <fullName evidence="8">DUF659 domain-containing protein</fullName>
    </recommendedName>
</protein>
<dbReference type="OrthoDB" id="1607513at2759"/>
<dbReference type="PANTHER" id="PTHR46481:SF10">
    <property type="entry name" value="ZINC FINGER BED DOMAIN-CONTAINING PROTEIN 39"/>
    <property type="match status" value="1"/>
</dbReference>
<dbReference type="GO" id="GO:0005634">
    <property type="term" value="C:nucleus"/>
    <property type="evidence" value="ECO:0007669"/>
    <property type="project" value="UniProtKB-SubCell"/>
</dbReference>
<dbReference type="Proteomes" id="UP001152622">
    <property type="component" value="Chromosome 14"/>
</dbReference>
<proteinExistence type="predicted"/>
<dbReference type="EMBL" id="JAINUF010000014">
    <property type="protein sequence ID" value="KAJ8342717.1"/>
    <property type="molecule type" value="Genomic_DNA"/>
</dbReference>